<dbReference type="InterPro" id="IPR003100">
    <property type="entry name" value="PAZ_dom"/>
</dbReference>
<feature type="region of interest" description="Disordered" evidence="2">
    <location>
        <begin position="1"/>
        <end position="91"/>
    </location>
</feature>
<dbReference type="PANTHER" id="PTHR22891">
    <property type="entry name" value="EUKARYOTIC TRANSLATION INITIATION FACTOR 2C"/>
    <property type="match status" value="1"/>
</dbReference>
<dbReference type="InterPro" id="IPR003165">
    <property type="entry name" value="Piwi"/>
</dbReference>
<dbReference type="SMART" id="SM00950">
    <property type="entry name" value="Piwi"/>
    <property type="match status" value="1"/>
</dbReference>
<dbReference type="Pfam" id="PF02171">
    <property type="entry name" value="Piwi"/>
    <property type="match status" value="1"/>
</dbReference>
<gene>
    <name evidence="5" type="ORF">JYZ213_LOCUS30740</name>
</gene>
<evidence type="ECO:0000313" key="6">
    <source>
        <dbReference type="Proteomes" id="UP000663845"/>
    </source>
</evidence>
<evidence type="ECO:0000256" key="1">
    <source>
        <dbReference type="RuleBase" id="RU361178"/>
    </source>
</evidence>
<reference evidence="5" key="1">
    <citation type="submission" date="2021-02" db="EMBL/GenBank/DDBJ databases">
        <authorList>
            <person name="Nowell W R."/>
        </authorList>
    </citation>
    <scope>NUCLEOTIDE SEQUENCE</scope>
</reference>
<dbReference type="SUPFAM" id="SSF101690">
    <property type="entry name" value="PAZ domain"/>
    <property type="match status" value="1"/>
</dbReference>
<dbReference type="SMART" id="SM00949">
    <property type="entry name" value="PAZ"/>
    <property type="match status" value="1"/>
</dbReference>
<dbReference type="PROSITE" id="PS50822">
    <property type="entry name" value="PIWI"/>
    <property type="match status" value="1"/>
</dbReference>
<evidence type="ECO:0000259" key="4">
    <source>
        <dbReference type="PROSITE" id="PS50822"/>
    </source>
</evidence>
<feature type="compositionally biased region" description="Basic and acidic residues" evidence="2">
    <location>
        <begin position="1"/>
        <end position="14"/>
    </location>
</feature>
<comment type="caution">
    <text evidence="5">The sequence shown here is derived from an EMBL/GenBank/DDBJ whole genome shotgun (WGS) entry which is preliminary data.</text>
</comment>
<dbReference type="PROSITE" id="PS50821">
    <property type="entry name" value="PAZ"/>
    <property type="match status" value="1"/>
</dbReference>
<dbReference type="Pfam" id="PF08699">
    <property type="entry name" value="ArgoL1"/>
    <property type="match status" value="1"/>
</dbReference>
<evidence type="ECO:0000256" key="2">
    <source>
        <dbReference type="SAM" id="MobiDB-lite"/>
    </source>
</evidence>
<feature type="domain" description="Piwi" evidence="4">
    <location>
        <begin position="608"/>
        <end position="909"/>
    </location>
</feature>
<dbReference type="Gene3D" id="2.170.260.10">
    <property type="entry name" value="paz domain"/>
    <property type="match status" value="1"/>
</dbReference>
<feature type="region of interest" description="Disordered" evidence="2">
    <location>
        <begin position="919"/>
        <end position="943"/>
    </location>
</feature>
<dbReference type="InterPro" id="IPR036085">
    <property type="entry name" value="PAZ_dom_sf"/>
</dbReference>
<proteinExistence type="inferred from homology"/>
<dbReference type="GO" id="GO:0003723">
    <property type="term" value="F:RNA binding"/>
    <property type="evidence" value="ECO:0007669"/>
    <property type="project" value="InterPro"/>
</dbReference>
<dbReference type="InterPro" id="IPR032474">
    <property type="entry name" value="Argonaute_N"/>
</dbReference>
<dbReference type="Gene3D" id="3.40.50.2300">
    <property type="match status" value="1"/>
</dbReference>
<evidence type="ECO:0000313" key="5">
    <source>
        <dbReference type="EMBL" id="CAF1271847.1"/>
    </source>
</evidence>
<dbReference type="InterPro" id="IPR012337">
    <property type="entry name" value="RNaseH-like_sf"/>
</dbReference>
<feature type="domain" description="PAZ" evidence="3">
    <location>
        <begin position="320"/>
        <end position="437"/>
    </location>
</feature>
<sequence>MSQRENRKGREDTNKAAAPTPRRPAWGTSVPNPSEPSAIPKSVWGIASSTTERSHSAFPSLNDSMRNMSVDTTTTTTRAKDSRSQSVRQGNRRRILCSAVPDSAVLTPIRRPDEGGSKGQAISIYTNHFPVTISDAIINQYDIDIAIIDRNGKPRLARKDDRWKVIQTISKQKKDFPAVWYDEGKTLYSRALLPDINQPIQVKLERDGEVKIYQLTILNLVRQDKIGNIFDFIQKKTSTRPHDTVRIIETLFKQRARNEFVAVKNQFYDRRQKLEDLQDGRGMEDGRGMGKGFYQALFLTRSGPTLNINLTFTCFYMPLNFVEFTCKYLRKNIISHPLTEHELRAFKRIVRDLFIETNHTGHIIRYKLRGFGLPANQLTFPRDGSDENTTERISVADYFSEKYNKKLKYPYLPCIDGTNGISKRANWLPMELVTLVEWQRSLKPLDTTQRSLVSSKSIINPQSRYDQIMNIVHNREFDKDSYLKELNIDVNTKEMLEIKARILSPPQVKYRARQGRGDAIEQVDCGKWKIRNWFYTTPEIQRWGIIYLGDTYDDRVKYILQSFKDQFPNLLRRNGFVIRSELAQIIKTSRKDDIRNGMAEASGNRWQLAIVILNDVPSDVYDYVKQLGHQRLGLVTQCVDLIALENNLQKLHMYVENISQKINGKLGGINSVVNTKLALSRSTKEDLFMFFGADVTHSTCSTEVPSIAAVVGSRDPTNSLYAARLCEQYPKKGRCSLEIIKELDKMVADLLRVFAGTCGGRLPNKIVFYRDGVDTGHYQKVLDNEVTKIKAACRVVYGNKPLPQLTFIVVKKRHNTRFFLYDGKQTMNVQAGTVIDQDITHPSQFDFYLCSQTAIKGTLRPTLYHVLHDDIGFSSDDIQQLTYWLCHTDMRCTKSVSIPAPVHYAHLSAYASRTLKFGNDDHNNDATDNDETESNVDDSESSQNYSLDDIKTQLMILDPKVANDMWFI</sequence>
<dbReference type="CDD" id="cd02846">
    <property type="entry name" value="PAZ_argonaute_like"/>
    <property type="match status" value="1"/>
</dbReference>
<dbReference type="AlphaFoldDB" id="A0A815BN23"/>
<protein>
    <submittedName>
        <fullName evidence="5">Uncharacterized protein</fullName>
    </submittedName>
</protein>
<organism evidence="5 6">
    <name type="scientific">Adineta steineri</name>
    <dbReference type="NCBI Taxonomy" id="433720"/>
    <lineage>
        <taxon>Eukaryota</taxon>
        <taxon>Metazoa</taxon>
        <taxon>Spiralia</taxon>
        <taxon>Gnathifera</taxon>
        <taxon>Rotifera</taxon>
        <taxon>Eurotatoria</taxon>
        <taxon>Bdelloidea</taxon>
        <taxon>Adinetida</taxon>
        <taxon>Adinetidae</taxon>
        <taxon>Adineta</taxon>
    </lineage>
</organism>
<dbReference type="Proteomes" id="UP000663845">
    <property type="component" value="Unassembled WGS sequence"/>
</dbReference>
<evidence type="ECO:0000259" key="3">
    <source>
        <dbReference type="PROSITE" id="PS50821"/>
    </source>
</evidence>
<dbReference type="SMART" id="SM01163">
    <property type="entry name" value="DUF1785"/>
    <property type="match status" value="1"/>
</dbReference>
<dbReference type="Gene3D" id="3.30.420.10">
    <property type="entry name" value="Ribonuclease H-like superfamily/Ribonuclease H"/>
    <property type="match status" value="1"/>
</dbReference>
<dbReference type="EMBL" id="CAJNOG010000499">
    <property type="protein sequence ID" value="CAF1271847.1"/>
    <property type="molecule type" value="Genomic_DNA"/>
</dbReference>
<name>A0A815BN23_9BILA</name>
<dbReference type="Pfam" id="PF16488">
    <property type="entry name" value="ArgoL2"/>
    <property type="match status" value="1"/>
</dbReference>
<dbReference type="InterPro" id="IPR032472">
    <property type="entry name" value="ArgoL2"/>
</dbReference>
<accession>A0A815BN23</accession>
<dbReference type="InterPro" id="IPR014811">
    <property type="entry name" value="ArgoL1"/>
</dbReference>
<feature type="compositionally biased region" description="Acidic residues" evidence="2">
    <location>
        <begin position="927"/>
        <end position="940"/>
    </location>
</feature>
<dbReference type="Pfam" id="PF02170">
    <property type="entry name" value="PAZ"/>
    <property type="match status" value="1"/>
</dbReference>
<dbReference type="InterPro" id="IPR036397">
    <property type="entry name" value="RNaseH_sf"/>
</dbReference>
<dbReference type="Pfam" id="PF16486">
    <property type="entry name" value="ArgoN"/>
    <property type="match status" value="1"/>
</dbReference>
<comment type="similarity">
    <text evidence="1">Belongs to the argonaute family.</text>
</comment>
<feature type="compositionally biased region" description="Polar residues" evidence="2">
    <location>
        <begin position="47"/>
        <end position="71"/>
    </location>
</feature>
<dbReference type="SUPFAM" id="SSF53098">
    <property type="entry name" value="Ribonuclease H-like"/>
    <property type="match status" value="1"/>
</dbReference>